<dbReference type="GO" id="GO:0008270">
    <property type="term" value="F:zinc ion binding"/>
    <property type="evidence" value="ECO:0007669"/>
    <property type="project" value="UniProtKB-KW"/>
</dbReference>
<reference evidence="15" key="3">
    <citation type="submission" date="2025-09" db="UniProtKB">
        <authorList>
            <consortium name="Ensembl"/>
        </authorList>
    </citation>
    <scope>IDENTIFICATION</scope>
</reference>
<dbReference type="InterPro" id="IPR035500">
    <property type="entry name" value="NHR-like_dom_sf"/>
</dbReference>
<dbReference type="Gene3D" id="1.10.565.10">
    <property type="entry name" value="Retinoid X Receptor"/>
    <property type="match status" value="1"/>
</dbReference>
<name>A0A673BPQ5_9TELE</name>
<evidence type="ECO:0000256" key="10">
    <source>
        <dbReference type="ARBA" id="ARBA00023125"/>
    </source>
</evidence>
<dbReference type="InterPro" id="IPR033544">
    <property type="entry name" value="NR0B1/2"/>
</dbReference>
<evidence type="ECO:0000256" key="1">
    <source>
        <dbReference type="ARBA" id="ARBA00004123"/>
    </source>
</evidence>
<dbReference type="InParanoid" id="A0A673BPQ5"/>
<dbReference type="PANTHER" id="PTHR24081:SF1">
    <property type="entry name" value="NUCLEAR RECEPTOR SUBFAMILY 0 GROUP B MEMBER 1"/>
    <property type="match status" value="1"/>
</dbReference>
<reference evidence="15" key="2">
    <citation type="submission" date="2025-08" db="UniProtKB">
        <authorList>
            <consortium name="Ensembl"/>
        </authorList>
    </citation>
    <scope>IDENTIFICATION</scope>
</reference>
<dbReference type="GO" id="GO:0005737">
    <property type="term" value="C:cytoplasm"/>
    <property type="evidence" value="ECO:0007669"/>
    <property type="project" value="UniProtKB-SubCell"/>
</dbReference>
<evidence type="ECO:0000256" key="4">
    <source>
        <dbReference type="ARBA" id="ARBA00022490"/>
    </source>
</evidence>
<gene>
    <name evidence="15" type="primary">LOC115430707</name>
</gene>
<dbReference type="RefSeq" id="XP_030006747.1">
    <property type="nucleotide sequence ID" value="XM_030150887.1"/>
</dbReference>
<evidence type="ECO:0000259" key="14">
    <source>
        <dbReference type="PROSITE" id="PS51843"/>
    </source>
</evidence>
<dbReference type="GeneID" id="115430707"/>
<keyword evidence="11" id="KW-0804">Transcription</keyword>
<evidence type="ECO:0000313" key="16">
    <source>
        <dbReference type="Proteomes" id="UP000472271"/>
    </source>
</evidence>
<accession>A0A673BPQ5</accession>
<comment type="subcellular location">
    <subcellularLocation>
        <location evidence="2">Cytoplasm</location>
    </subcellularLocation>
    <subcellularLocation>
        <location evidence="1">Nucleus</location>
    </subcellularLocation>
</comment>
<feature type="domain" description="NR LBD" evidence="14">
    <location>
        <begin position="14"/>
        <end position="246"/>
    </location>
</feature>
<reference evidence="15" key="1">
    <citation type="submission" date="2019-06" db="EMBL/GenBank/DDBJ databases">
        <authorList>
            <consortium name="Wellcome Sanger Institute Data Sharing"/>
        </authorList>
    </citation>
    <scope>NUCLEOTIDE SEQUENCE [LARGE SCALE GENOMIC DNA]</scope>
</reference>
<evidence type="ECO:0000313" key="15">
    <source>
        <dbReference type="Ensembl" id="ENSSORP00005043204.1"/>
    </source>
</evidence>
<dbReference type="PROSITE" id="PS51843">
    <property type="entry name" value="NR_LBD"/>
    <property type="match status" value="1"/>
</dbReference>
<dbReference type="Proteomes" id="UP000472271">
    <property type="component" value="Chromosome 2"/>
</dbReference>
<keyword evidence="7" id="KW-0863">Zinc-finger</keyword>
<keyword evidence="9" id="KW-0805">Transcription regulation</keyword>
<dbReference type="SUPFAM" id="SSF48508">
    <property type="entry name" value="Nuclear receptor ligand-binding domain"/>
    <property type="match status" value="1"/>
</dbReference>
<keyword evidence="16" id="KW-1185">Reference proteome</keyword>
<evidence type="ECO:0000256" key="8">
    <source>
        <dbReference type="ARBA" id="ARBA00022833"/>
    </source>
</evidence>
<keyword evidence="13" id="KW-0539">Nucleus</keyword>
<dbReference type="InterPro" id="IPR000536">
    <property type="entry name" value="Nucl_hrmn_rcpt_lig-bd"/>
</dbReference>
<keyword evidence="4" id="KW-0963">Cytoplasm</keyword>
<keyword evidence="8" id="KW-0862">Zinc</keyword>
<evidence type="ECO:0000256" key="7">
    <source>
        <dbReference type="ARBA" id="ARBA00022771"/>
    </source>
</evidence>
<evidence type="ECO:0000256" key="13">
    <source>
        <dbReference type="ARBA" id="ARBA00023242"/>
    </source>
</evidence>
<evidence type="ECO:0000256" key="5">
    <source>
        <dbReference type="ARBA" id="ARBA00022491"/>
    </source>
</evidence>
<keyword evidence="6" id="KW-0479">Metal-binding</keyword>
<dbReference type="InterPro" id="IPR001723">
    <property type="entry name" value="Nuclear_hrmn_rcpt"/>
</dbReference>
<sequence>MSCCESQCGGDTGQSSILFNILNRDPQCREDPSAAAAHPHCSCAPKRKLVTVRSPQVVLKAASEVLLKTFRFVKNIPCFRGLPAPDQLRLVRNSWAPLLVLGMVQDRVDFDTVESREPSLLHRILTHSRDDEPGVAVGDVDGIKLFVVKCRGLKISVKEYAFLKGAILFNSEVMDLECRDYIRALHREAERALFEHVKTVHRYGCLRALLSTVRSLNPEAVGKLFLRPTSGTTTVDEHVLAAFYER</sequence>
<dbReference type="Ensembl" id="ENSSORT00005044298.1">
    <property type="protein sequence ID" value="ENSSORP00005043204.1"/>
    <property type="gene ID" value="ENSSORG00005019976.1"/>
</dbReference>
<dbReference type="GO" id="GO:0003714">
    <property type="term" value="F:transcription corepressor activity"/>
    <property type="evidence" value="ECO:0007669"/>
    <property type="project" value="TreeGrafter"/>
</dbReference>
<protein>
    <submittedName>
        <fullName evidence="15">Nuclear receptor subfamily 0 group B member 1-like</fullName>
    </submittedName>
</protein>
<dbReference type="OrthoDB" id="9926883at2759"/>
<dbReference type="GO" id="GO:0000122">
    <property type="term" value="P:negative regulation of transcription by RNA polymerase II"/>
    <property type="evidence" value="ECO:0007669"/>
    <property type="project" value="TreeGrafter"/>
</dbReference>
<evidence type="ECO:0000256" key="6">
    <source>
        <dbReference type="ARBA" id="ARBA00022723"/>
    </source>
</evidence>
<keyword evidence="10" id="KW-0238">DNA-binding</keyword>
<dbReference type="Pfam" id="PF00104">
    <property type="entry name" value="Hormone_recep"/>
    <property type="match status" value="1"/>
</dbReference>
<dbReference type="GO" id="GO:0005634">
    <property type="term" value="C:nucleus"/>
    <property type="evidence" value="ECO:0007669"/>
    <property type="project" value="UniProtKB-SubCell"/>
</dbReference>
<dbReference type="AlphaFoldDB" id="A0A673BPQ5"/>
<dbReference type="SMART" id="SM00430">
    <property type="entry name" value="HOLI"/>
    <property type="match status" value="1"/>
</dbReference>
<dbReference type="GO" id="GO:0003677">
    <property type="term" value="F:DNA binding"/>
    <property type="evidence" value="ECO:0007669"/>
    <property type="project" value="UniProtKB-KW"/>
</dbReference>
<proteinExistence type="inferred from homology"/>
<dbReference type="PANTHER" id="PTHR24081">
    <property type="entry name" value="NUCLEAR RECEPTOR SUBFAMILY 0 GROUP B"/>
    <property type="match status" value="1"/>
</dbReference>
<keyword evidence="12" id="KW-0675">Receptor</keyword>
<dbReference type="PRINTS" id="PR00398">
    <property type="entry name" value="STRDHORMONER"/>
</dbReference>
<evidence type="ECO:0000256" key="2">
    <source>
        <dbReference type="ARBA" id="ARBA00004496"/>
    </source>
</evidence>
<comment type="similarity">
    <text evidence="3">Belongs to the nuclear hormone receptor family. NR0 subfamily.</text>
</comment>
<evidence type="ECO:0000256" key="11">
    <source>
        <dbReference type="ARBA" id="ARBA00023163"/>
    </source>
</evidence>
<evidence type="ECO:0000256" key="9">
    <source>
        <dbReference type="ARBA" id="ARBA00023015"/>
    </source>
</evidence>
<evidence type="ECO:0000256" key="12">
    <source>
        <dbReference type="ARBA" id="ARBA00023170"/>
    </source>
</evidence>
<organism evidence="15 16">
    <name type="scientific">Sphaeramia orbicularis</name>
    <name type="common">orbiculate cardinalfish</name>
    <dbReference type="NCBI Taxonomy" id="375764"/>
    <lineage>
        <taxon>Eukaryota</taxon>
        <taxon>Metazoa</taxon>
        <taxon>Chordata</taxon>
        <taxon>Craniata</taxon>
        <taxon>Vertebrata</taxon>
        <taxon>Euteleostomi</taxon>
        <taxon>Actinopterygii</taxon>
        <taxon>Neopterygii</taxon>
        <taxon>Teleostei</taxon>
        <taxon>Neoteleostei</taxon>
        <taxon>Acanthomorphata</taxon>
        <taxon>Gobiaria</taxon>
        <taxon>Kurtiformes</taxon>
        <taxon>Apogonoidei</taxon>
        <taxon>Apogonidae</taxon>
        <taxon>Apogoninae</taxon>
        <taxon>Sphaeramia</taxon>
    </lineage>
</organism>
<keyword evidence="5" id="KW-0678">Repressor</keyword>
<evidence type="ECO:0000256" key="3">
    <source>
        <dbReference type="ARBA" id="ARBA00006647"/>
    </source>
</evidence>